<evidence type="ECO:0000313" key="2">
    <source>
        <dbReference type="Proteomes" id="UP000594638"/>
    </source>
</evidence>
<dbReference type="AlphaFoldDB" id="A0A8S0T732"/>
<proteinExistence type="predicted"/>
<reference evidence="1 2" key="1">
    <citation type="submission" date="2019-12" db="EMBL/GenBank/DDBJ databases">
        <authorList>
            <person name="Alioto T."/>
            <person name="Alioto T."/>
            <person name="Gomez Garrido J."/>
        </authorList>
    </citation>
    <scope>NUCLEOTIDE SEQUENCE [LARGE SCALE GENOMIC DNA]</scope>
</reference>
<protein>
    <submittedName>
        <fullName evidence="1">Uncharacterized protein</fullName>
    </submittedName>
</protein>
<dbReference type="OrthoDB" id="691231at2759"/>
<accession>A0A8S0T732</accession>
<comment type="caution">
    <text evidence="1">The sequence shown here is derived from an EMBL/GenBank/DDBJ whole genome shotgun (WGS) entry which is preliminary data.</text>
</comment>
<sequence>MASMVADNWESVDGHNDFIDTENSQIDQSVLMSLLDESQNEDCDDERLKNVMRSLEAEITPNSTDCYSFDNLEWEGYPVECQSSSQESINDLEFSKLHDLDFQWMDLEMDPSSPCDGMASWYINIDPYEQEMGAVTEFDGLKNYSEIISYGTPLMEEHDYGLLWQETIVSHVKN</sequence>
<evidence type="ECO:0000313" key="1">
    <source>
        <dbReference type="EMBL" id="CAA3000358.1"/>
    </source>
</evidence>
<organism evidence="1 2">
    <name type="scientific">Olea europaea subsp. europaea</name>
    <dbReference type="NCBI Taxonomy" id="158383"/>
    <lineage>
        <taxon>Eukaryota</taxon>
        <taxon>Viridiplantae</taxon>
        <taxon>Streptophyta</taxon>
        <taxon>Embryophyta</taxon>
        <taxon>Tracheophyta</taxon>
        <taxon>Spermatophyta</taxon>
        <taxon>Magnoliopsida</taxon>
        <taxon>eudicotyledons</taxon>
        <taxon>Gunneridae</taxon>
        <taxon>Pentapetalae</taxon>
        <taxon>asterids</taxon>
        <taxon>lamiids</taxon>
        <taxon>Lamiales</taxon>
        <taxon>Oleaceae</taxon>
        <taxon>Oleeae</taxon>
        <taxon>Olea</taxon>
    </lineage>
</organism>
<dbReference type="PANTHER" id="PTHR37611:SF2">
    <property type="entry name" value="VIRUS-SPECIFIC-SIGNALING-PATHWAY REGULATED PROTEIN-RELATED"/>
    <property type="match status" value="1"/>
</dbReference>
<dbReference type="EMBL" id="CACTIH010005686">
    <property type="protein sequence ID" value="CAA3000358.1"/>
    <property type="molecule type" value="Genomic_DNA"/>
</dbReference>
<dbReference type="Proteomes" id="UP000594638">
    <property type="component" value="Unassembled WGS sequence"/>
</dbReference>
<gene>
    <name evidence="1" type="ORF">OLEA9_A098439</name>
</gene>
<name>A0A8S0T732_OLEEU</name>
<keyword evidence="2" id="KW-1185">Reference proteome</keyword>
<dbReference type="PANTHER" id="PTHR37611">
    <property type="entry name" value="VIRUS-SPECIFIC-SIGNALING-PATHWAY REGULATED PROTEIN-RELATED"/>
    <property type="match status" value="1"/>
</dbReference>
<dbReference type="Gramene" id="OE9A098439T1">
    <property type="protein sequence ID" value="OE9A098439C1"/>
    <property type="gene ID" value="OE9A098439"/>
</dbReference>